<feature type="region of interest" description="Disordered" evidence="1">
    <location>
        <begin position="74"/>
        <end position="145"/>
    </location>
</feature>
<keyword evidence="4" id="KW-1185">Reference proteome</keyword>
<evidence type="ECO:0000313" key="3">
    <source>
        <dbReference type="EnsemblMetazoa" id="AALFPA23_000876.P716"/>
    </source>
</evidence>
<dbReference type="RefSeq" id="XP_019557820.2">
    <property type="nucleotide sequence ID" value="XM_019702275.3"/>
</dbReference>
<dbReference type="Pfam" id="PF16051">
    <property type="entry name" value="DUF4797"/>
    <property type="match status" value="1"/>
</dbReference>
<dbReference type="InterPro" id="IPR032050">
    <property type="entry name" value="DUF4797"/>
</dbReference>
<organism evidence="3 4">
    <name type="scientific">Aedes albopictus</name>
    <name type="common">Asian tiger mosquito</name>
    <name type="synonym">Stegomyia albopicta</name>
    <dbReference type="NCBI Taxonomy" id="7160"/>
    <lineage>
        <taxon>Eukaryota</taxon>
        <taxon>Metazoa</taxon>
        <taxon>Ecdysozoa</taxon>
        <taxon>Arthropoda</taxon>
        <taxon>Hexapoda</taxon>
        <taxon>Insecta</taxon>
        <taxon>Pterygota</taxon>
        <taxon>Neoptera</taxon>
        <taxon>Endopterygota</taxon>
        <taxon>Diptera</taxon>
        <taxon>Nematocera</taxon>
        <taxon>Culicoidea</taxon>
        <taxon>Culicidae</taxon>
        <taxon>Culicinae</taxon>
        <taxon>Aedini</taxon>
        <taxon>Aedes</taxon>
        <taxon>Stegomyia</taxon>
    </lineage>
</organism>
<dbReference type="Proteomes" id="UP000069940">
    <property type="component" value="Unassembled WGS sequence"/>
</dbReference>
<reference evidence="3" key="2">
    <citation type="submission" date="2025-05" db="UniProtKB">
        <authorList>
            <consortium name="EnsemblMetazoa"/>
        </authorList>
    </citation>
    <scope>IDENTIFICATION</scope>
    <source>
        <strain evidence="3">Foshan</strain>
    </source>
</reference>
<reference evidence="4" key="1">
    <citation type="journal article" date="2015" name="Proc. Natl. Acad. Sci. U.S.A.">
        <title>Genome sequence of the Asian Tiger mosquito, Aedes albopictus, reveals insights into its biology, genetics, and evolution.</title>
        <authorList>
            <person name="Chen X.G."/>
            <person name="Jiang X."/>
            <person name="Gu J."/>
            <person name="Xu M."/>
            <person name="Wu Y."/>
            <person name="Deng Y."/>
            <person name="Zhang C."/>
            <person name="Bonizzoni M."/>
            <person name="Dermauw W."/>
            <person name="Vontas J."/>
            <person name="Armbruster P."/>
            <person name="Huang X."/>
            <person name="Yang Y."/>
            <person name="Zhang H."/>
            <person name="He W."/>
            <person name="Peng H."/>
            <person name="Liu Y."/>
            <person name="Wu K."/>
            <person name="Chen J."/>
            <person name="Lirakis M."/>
            <person name="Topalis P."/>
            <person name="Van Leeuwen T."/>
            <person name="Hall A.B."/>
            <person name="Jiang X."/>
            <person name="Thorpe C."/>
            <person name="Mueller R.L."/>
            <person name="Sun C."/>
            <person name="Waterhouse R.M."/>
            <person name="Yan G."/>
            <person name="Tu Z.J."/>
            <person name="Fang X."/>
            <person name="James A.A."/>
        </authorList>
    </citation>
    <scope>NUCLEOTIDE SEQUENCE [LARGE SCALE GENOMIC DNA]</scope>
    <source>
        <strain evidence="4">Foshan</strain>
    </source>
</reference>
<feature type="compositionally biased region" description="Low complexity" evidence="1">
    <location>
        <begin position="192"/>
        <end position="208"/>
    </location>
</feature>
<proteinExistence type="predicted"/>
<protein>
    <submittedName>
        <fullName evidence="3">DUF4797 domain-containing protein</fullName>
    </submittedName>
</protein>
<feature type="compositionally biased region" description="Polar residues" evidence="1">
    <location>
        <begin position="116"/>
        <end position="135"/>
    </location>
</feature>
<evidence type="ECO:0000256" key="1">
    <source>
        <dbReference type="SAM" id="MobiDB-lite"/>
    </source>
</evidence>
<sequence>MLTCEKMDNNNLSPSTGITNGTGMNNNNSSENIYIDIPTPSTRSVSPLSSASPGKDKSFGFFHNIYRKISLKSNDENSAHEEDSRSSSVDSCSSLSDRLQAPPKQRRSSPCVELADQTSTLETSGTSSDSVNNLDKQGRTTRRSSVRKLLESLSIGTPPRARSLSCSSTSVNFLSSQKSLKQKAESKASLFSSNSASATTTTNTNASSKPPPKKILRRPVSYTYIRGISGLPTQRVPRSSICCSYYAR</sequence>
<feature type="domain" description="DUF4797" evidence="2">
    <location>
        <begin position="212"/>
        <end position="245"/>
    </location>
</feature>
<feature type="region of interest" description="Disordered" evidence="1">
    <location>
        <begin position="1"/>
        <end position="54"/>
    </location>
</feature>
<name>A0ABM1XM24_AEDAL</name>
<accession>A0ABM1XM24</accession>
<feature type="compositionally biased region" description="Low complexity" evidence="1">
    <location>
        <begin position="86"/>
        <end position="97"/>
    </location>
</feature>
<evidence type="ECO:0000259" key="2">
    <source>
        <dbReference type="Pfam" id="PF16051"/>
    </source>
</evidence>
<evidence type="ECO:0000313" key="4">
    <source>
        <dbReference type="Proteomes" id="UP000069940"/>
    </source>
</evidence>
<feature type="compositionally biased region" description="Basic and acidic residues" evidence="1">
    <location>
        <begin position="74"/>
        <end position="85"/>
    </location>
</feature>
<feature type="compositionally biased region" description="Low complexity" evidence="1">
    <location>
        <begin position="15"/>
        <end position="35"/>
    </location>
</feature>
<dbReference type="GeneID" id="109426738"/>
<feature type="compositionally biased region" description="Polar residues" evidence="1">
    <location>
        <begin position="39"/>
        <end position="52"/>
    </location>
</feature>
<feature type="region of interest" description="Disordered" evidence="1">
    <location>
        <begin position="186"/>
        <end position="218"/>
    </location>
</feature>
<dbReference type="EnsemblMetazoa" id="AALFPA23_000876.R716">
    <property type="protein sequence ID" value="AALFPA23_000876.P716"/>
    <property type="gene ID" value="AALFPA23_000876"/>
</dbReference>